<keyword evidence="2" id="KW-0812">Transmembrane</keyword>
<comment type="caution">
    <text evidence="3">The sequence shown here is derived from an EMBL/GenBank/DDBJ whole genome shotgun (WGS) entry which is preliminary data.</text>
</comment>
<evidence type="ECO:0000313" key="4">
    <source>
        <dbReference type="Proteomes" id="UP001305779"/>
    </source>
</evidence>
<reference evidence="3 4" key="1">
    <citation type="journal article" date="2023" name="G3 (Bethesda)">
        <title>A chromosome-level genome assembly of Zasmidium syzygii isolated from banana leaves.</title>
        <authorList>
            <person name="van Westerhoven A.C."/>
            <person name="Mehrabi R."/>
            <person name="Talebi R."/>
            <person name="Steentjes M.B.F."/>
            <person name="Corcolon B."/>
            <person name="Chong P.A."/>
            <person name="Kema G.H.J."/>
            <person name="Seidl M.F."/>
        </authorList>
    </citation>
    <scope>NUCLEOTIDE SEQUENCE [LARGE SCALE GENOMIC DNA]</scope>
    <source>
        <strain evidence="3 4">P124</strain>
    </source>
</reference>
<dbReference type="PANTHER" id="PTHR35394">
    <property type="entry name" value="DUF3176 DOMAIN-CONTAINING PROTEIN"/>
    <property type="match status" value="1"/>
</dbReference>
<accession>A0ABR0EY11</accession>
<proteinExistence type="predicted"/>
<evidence type="ECO:0000256" key="1">
    <source>
        <dbReference type="SAM" id="MobiDB-lite"/>
    </source>
</evidence>
<feature type="transmembrane region" description="Helical" evidence="2">
    <location>
        <begin position="175"/>
        <end position="193"/>
    </location>
</feature>
<keyword evidence="4" id="KW-1185">Reference proteome</keyword>
<keyword evidence="2" id="KW-1133">Transmembrane helix</keyword>
<organism evidence="3 4">
    <name type="scientific">Zasmidium cellare</name>
    <name type="common">Wine cellar mold</name>
    <name type="synonym">Racodium cellare</name>
    <dbReference type="NCBI Taxonomy" id="395010"/>
    <lineage>
        <taxon>Eukaryota</taxon>
        <taxon>Fungi</taxon>
        <taxon>Dikarya</taxon>
        <taxon>Ascomycota</taxon>
        <taxon>Pezizomycotina</taxon>
        <taxon>Dothideomycetes</taxon>
        <taxon>Dothideomycetidae</taxon>
        <taxon>Mycosphaerellales</taxon>
        <taxon>Mycosphaerellaceae</taxon>
        <taxon>Zasmidium</taxon>
    </lineage>
</organism>
<dbReference type="EMBL" id="JAXOVC010000002">
    <property type="protein sequence ID" value="KAK4506264.1"/>
    <property type="molecule type" value="Genomic_DNA"/>
</dbReference>
<dbReference type="PANTHER" id="PTHR35394:SF5">
    <property type="entry name" value="DUF3176 DOMAIN-CONTAINING PROTEIN"/>
    <property type="match status" value="1"/>
</dbReference>
<keyword evidence="2" id="KW-0472">Membrane</keyword>
<dbReference type="InterPro" id="IPR021514">
    <property type="entry name" value="DUF3176"/>
</dbReference>
<dbReference type="Pfam" id="PF11374">
    <property type="entry name" value="DUF3176"/>
    <property type="match status" value="1"/>
</dbReference>
<dbReference type="SUPFAM" id="SSF53254">
    <property type="entry name" value="Phosphoglycerate mutase-like"/>
    <property type="match status" value="1"/>
</dbReference>
<dbReference type="InterPro" id="IPR029033">
    <property type="entry name" value="His_PPase_superfam"/>
</dbReference>
<sequence length="620" mass="67807">MQSASPDERPRSNSADEPTAKLVSHVRVEKEFESLQEETVSQEHGRFRRLDSWEAVYDRCVDYLDKIWAVELGAAVVAAVSMIAIAALLRYLDGLSLDAWASKITPNTVLSILSTVSKATMLAVVSASIAQLRWCHFVASPRALRDLDIYDEAGRGIWGSIVFFIQMAFGRHRHAVSWIACLGALLTALAIVVDPSTQQLLEYRTASVPTTNRGEAIMPVSHGPSHGANILSDKAAWQALYGGFLDFDYPVAFTCPGGNCTWPAFASLGICSDCQDAFPFATKDCLSTGNTSQPDDGCTEPVYSTDDSKLVLNLKNGTQPAGSSSETAKTWTLIQSVVSSSYPNGLHDPTLFKFLIAQLEVQLGTDANAKQFSINPNWNLTQCAIRWCSRSYESASVVNGALLGPEPTVVEVQIDSSEVCDKSLCQQLVTNNYAVMPQGKNENYSLILNPAVANIPNLVNFDYPVQAYENGTWDSASIFSVTATMFLNTDIIAAIAKVCDAYTNRLRADAPVNIPGTVLITTTTLQVRWGWLAMPGVLVLATVGFLLSVIAITRRRPQYAHFRWKTSSLPLLCHPLVGQRTGQISQRPKTRTAMEAEVGHLRAQLRESDDGEIRFVAFEH</sequence>
<dbReference type="Gene3D" id="3.40.50.1240">
    <property type="entry name" value="Phosphoglycerate mutase-like"/>
    <property type="match status" value="1"/>
</dbReference>
<feature type="compositionally biased region" description="Basic and acidic residues" evidence="1">
    <location>
        <begin position="1"/>
        <end position="11"/>
    </location>
</feature>
<feature type="transmembrane region" description="Helical" evidence="2">
    <location>
        <begin position="67"/>
        <end position="89"/>
    </location>
</feature>
<feature type="transmembrane region" description="Helical" evidence="2">
    <location>
        <begin position="109"/>
        <end position="132"/>
    </location>
</feature>
<feature type="region of interest" description="Disordered" evidence="1">
    <location>
        <begin position="1"/>
        <end position="21"/>
    </location>
</feature>
<name>A0ABR0EY11_ZASCE</name>
<protein>
    <submittedName>
        <fullName evidence="3">Uncharacterized protein</fullName>
    </submittedName>
</protein>
<dbReference type="Proteomes" id="UP001305779">
    <property type="component" value="Unassembled WGS sequence"/>
</dbReference>
<evidence type="ECO:0000256" key="2">
    <source>
        <dbReference type="SAM" id="Phobius"/>
    </source>
</evidence>
<feature type="transmembrane region" description="Helical" evidence="2">
    <location>
        <begin position="529"/>
        <end position="553"/>
    </location>
</feature>
<gene>
    <name evidence="3" type="ORF">PRZ48_004229</name>
</gene>
<evidence type="ECO:0000313" key="3">
    <source>
        <dbReference type="EMBL" id="KAK4506264.1"/>
    </source>
</evidence>